<dbReference type="InterPro" id="IPR024370">
    <property type="entry name" value="PBP_domain"/>
</dbReference>
<accession>A0AAW2ZMZ8</accession>
<dbReference type="AlphaFoldDB" id="A0AAW2ZMZ8"/>
<dbReference type="PANTHER" id="PTHR42996:SF1">
    <property type="entry name" value="PHOSPHATE-BINDING PROTEIN PSTS"/>
    <property type="match status" value="1"/>
</dbReference>
<sequence>MLPVYLVFFVLVSTTIQKSSLEGVITPIGLGGSGLADEPTTILSQIFTSNKSQQGNYQFARFTQDASVSEIPYFPTTENVPDVKLFPIFASPIAILYRIDDILTGTLTLNRTTLVKIFRAEITSWNDPEIVSQNPTLTLPNRRITRVVRTDGSGTNYALTKAFSAFDPDWSTLYGATYNVNWPSLNTTIPASTNIMMRSRVVSTPYSIGYGSISSDVSYANIINKAGKKITPSSSSVASAMLGFDYTEFSNSSNITDTIHPSGYPICTFSYVNYRSNNMSSCDKALEFYYFISYVLSSGGSMLASKQFAPLTDDLQEYVKNQHLSLLYCGDVLVSSLVVDTTKLVRDVAISVGTVMGIVGATILSIVIGYFLYQNHKLKKQVLHVEEGPSGFVTLFFSDVQNSTSTWNECGEDMEIAISLHNEVVRHAIAKYSGYEVKTEGDSFFVSFKDPVSALMCANEIHISLMYQEWPESILNVNTSKEIRDIATDELIFRGLRIRIGLHIGVPNAKIDPTTKRTDYFGNPVNLAARCSDSCPGGVTFITKDMYDFLDEYIGDEELEYPFIKSMGKFDLQGIAKPQELFLVLPSCIFERHNKTISNAKNKNKEGLLPPPQLDVQFVSTTSN</sequence>
<keyword evidence="2" id="KW-1133">Transmembrane helix</keyword>
<keyword evidence="3" id="KW-0732">Signal</keyword>
<comment type="caution">
    <text evidence="5">The sequence shown here is derived from an EMBL/GenBank/DDBJ whole genome shotgun (WGS) entry which is preliminary data.</text>
</comment>
<evidence type="ECO:0000256" key="3">
    <source>
        <dbReference type="SAM" id="SignalP"/>
    </source>
</evidence>
<evidence type="ECO:0000256" key="1">
    <source>
        <dbReference type="ARBA" id="ARBA00008725"/>
    </source>
</evidence>
<evidence type="ECO:0000259" key="4">
    <source>
        <dbReference type="PROSITE" id="PS50125"/>
    </source>
</evidence>
<dbReference type="GO" id="GO:0009190">
    <property type="term" value="P:cyclic nucleotide biosynthetic process"/>
    <property type="evidence" value="ECO:0007669"/>
    <property type="project" value="InterPro"/>
</dbReference>
<protein>
    <submittedName>
        <fullName evidence="5">Adenylate cyclase</fullName>
    </submittedName>
</protein>
<keyword evidence="2" id="KW-0812">Transmembrane</keyword>
<dbReference type="EMBL" id="JAOPGA020001632">
    <property type="protein sequence ID" value="KAL0490042.1"/>
    <property type="molecule type" value="Genomic_DNA"/>
</dbReference>
<dbReference type="Pfam" id="PF00211">
    <property type="entry name" value="Guanylate_cyc"/>
    <property type="match status" value="1"/>
</dbReference>
<name>A0AAW2ZMZ8_9EUKA</name>
<dbReference type="GO" id="GO:0035556">
    <property type="term" value="P:intracellular signal transduction"/>
    <property type="evidence" value="ECO:0007669"/>
    <property type="project" value="InterPro"/>
</dbReference>
<feature type="chain" id="PRO_5043744352" evidence="3">
    <location>
        <begin position="18"/>
        <end position="624"/>
    </location>
</feature>
<evidence type="ECO:0000313" key="5">
    <source>
        <dbReference type="EMBL" id="KAL0490042.1"/>
    </source>
</evidence>
<comment type="similarity">
    <text evidence="1">Belongs to the PstS family.</text>
</comment>
<keyword evidence="2" id="KW-0472">Membrane</keyword>
<dbReference type="PANTHER" id="PTHR42996">
    <property type="entry name" value="PHOSPHATE-BINDING PROTEIN PSTS"/>
    <property type="match status" value="1"/>
</dbReference>
<organism evidence="5 6">
    <name type="scientific">Acrasis kona</name>
    <dbReference type="NCBI Taxonomy" id="1008807"/>
    <lineage>
        <taxon>Eukaryota</taxon>
        <taxon>Discoba</taxon>
        <taxon>Heterolobosea</taxon>
        <taxon>Tetramitia</taxon>
        <taxon>Eutetramitia</taxon>
        <taxon>Acrasidae</taxon>
        <taxon>Acrasis</taxon>
    </lineage>
</organism>
<dbReference type="SUPFAM" id="SSF53850">
    <property type="entry name" value="Periplasmic binding protein-like II"/>
    <property type="match status" value="1"/>
</dbReference>
<dbReference type="InterPro" id="IPR029787">
    <property type="entry name" value="Nucleotide_cyclase"/>
</dbReference>
<dbReference type="Gene3D" id="3.40.190.10">
    <property type="entry name" value="Periplasmic binding protein-like II"/>
    <property type="match status" value="2"/>
</dbReference>
<dbReference type="Proteomes" id="UP001431209">
    <property type="component" value="Unassembled WGS sequence"/>
</dbReference>
<dbReference type="Gene3D" id="3.30.70.1230">
    <property type="entry name" value="Nucleotide cyclase"/>
    <property type="match status" value="1"/>
</dbReference>
<proteinExistence type="inferred from homology"/>
<dbReference type="SMART" id="SM00044">
    <property type="entry name" value="CYCc"/>
    <property type="match status" value="1"/>
</dbReference>
<dbReference type="InterPro" id="IPR001054">
    <property type="entry name" value="A/G_cyclase"/>
</dbReference>
<evidence type="ECO:0000313" key="6">
    <source>
        <dbReference type="Proteomes" id="UP001431209"/>
    </source>
</evidence>
<feature type="transmembrane region" description="Helical" evidence="2">
    <location>
        <begin position="348"/>
        <end position="373"/>
    </location>
</feature>
<dbReference type="SUPFAM" id="SSF55073">
    <property type="entry name" value="Nucleotide cyclase"/>
    <property type="match status" value="1"/>
</dbReference>
<evidence type="ECO:0000256" key="2">
    <source>
        <dbReference type="SAM" id="Phobius"/>
    </source>
</evidence>
<feature type="domain" description="Guanylate cyclase" evidence="4">
    <location>
        <begin position="394"/>
        <end position="532"/>
    </location>
</feature>
<feature type="signal peptide" evidence="3">
    <location>
        <begin position="1"/>
        <end position="17"/>
    </location>
</feature>
<dbReference type="Pfam" id="PF12849">
    <property type="entry name" value="PBP_like_2"/>
    <property type="match status" value="1"/>
</dbReference>
<dbReference type="CDD" id="cd07302">
    <property type="entry name" value="CHD"/>
    <property type="match status" value="1"/>
</dbReference>
<reference evidence="5 6" key="1">
    <citation type="submission" date="2024-03" db="EMBL/GenBank/DDBJ databases">
        <title>The Acrasis kona genome and developmental transcriptomes reveal deep origins of eukaryotic multicellular pathways.</title>
        <authorList>
            <person name="Sheikh S."/>
            <person name="Fu C.-J."/>
            <person name="Brown M.W."/>
            <person name="Baldauf S.L."/>
        </authorList>
    </citation>
    <scope>NUCLEOTIDE SEQUENCE [LARGE SCALE GENOMIC DNA]</scope>
    <source>
        <strain evidence="5 6">ATCC MYA-3509</strain>
    </source>
</reference>
<keyword evidence="6" id="KW-1185">Reference proteome</keyword>
<dbReference type="PROSITE" id="PS50125">
    <property type="entry name" value="GUANYLATE_CYCLASE_2"/>
    <property type="match status" value="1"/>
</dbReference>
<gene>
    <name evidence="5" type="ORF">AKO1_009389</name>
</gene>
<dbReference type="InterPro" id="IPR050962">
    <property type="entry name" value="Phosphate-bind_PstS"/>
</dbReference>